<dbReference type="AlphaFoldDB" id="A0A0B7AU73"/>
<evidence type="ECO:0000313" key="1">
    <source>
        <dbReference type="EMBL" id="CEK84177.1"/>
    </source>
</evidence>
<reference evidence="1" key="1">
    <citation type="submission" date="2014-12" db="EMBL/GenBank/DDBJ databases">
        <title>Insight into the proteome of Arion vulgaris.</title>
        <authorList>
            <person name="Aradska J."/>
            <person name="Bulat T."/>
            <person name="Smidak R."/>
            <person name="Sarate P."/>
            <person name="Gangsoo J."/>
            <person name="Sialana F."/>
            <person name="Bilban M."/>
            <person name="Lubec G."/>
        </authorList>
    </citation>
    <scope>NUCLEOTIDE SEQUENCE</scope>
    <source>
        <tissue evidence="1">Skin</tissue>
    </source>
</reference>
<dbReference type="EMBL" id="HACG01037312">
    <property type="protein sequence ID" value="CEK84177.1"/>
    <property type="molecule type" value="Transcribed_RNA"/>
</dbReference>
<protein>
    <submittedName>
        <fullName evidence="1">Uncharacterized protein</fullName>
    </submittedName>
</protein>
<organism evidence="1">
    <name type="scientific">Arion vulgaris</name>
    <dbReference type="NCBI Taxonomy" id="1028688"/>
    <lineage>
        <taxon>Eukaryota</taxon>
        <taxon>Metazoa</taxon>
        <taxon>Spiralia</taxon>
        <taxon>Lophotrochozoa</taxon>
        <taxon>Mollusca</taxon>
        <taxon>Gastropoda</taxon>
        <taxon>Heterobranchia</taxon>
        <taxon>Euthyneura</taxon>
        <taxon>Panpulmonata</taxon>
        <taxon>Eupulmonata</taxon>
        <taxon>Stylommatophora</taxon>
        <taxon>Helicina</taxon>
        <taxon>Arionoidea</taxon>
        <taxon>Arionidae</taxon>
        <taxon>Arion</taxon>
    </lineage>
</organism>
<gene>
    <name evidence="1" type="primary">ORF141142</name>
</gene>
<proteinExistence type="predicted"/>
<sequence length="50" mass="5541">MELKKVNTSDRKFKGSTVKGLTSLYRVLPHIVKSLDRNGTPTAENIAQTP</sequence>
<name>A0A0B7AU73_9EUPU</name>
<accession>A0A0B7AU73</accession>